<comment type="function">
    <text evidence="7">F(1)F(0) ATP synthase produces ATP from ADP in the presence of a proton or sodium gradient. F-type ATPases consist of two structural domains, F(1) containing the extramembraneous catalytic core and F(0) containing the membrane proton channel, linked together by a central stalk and a peripheral stalk. During catalysis, ATP synthesis in the catalytic domain of F(1) is coupled via a rotary mechanism of the central stalk subunits to proton translocation.</text>
</comment>
<name>A0ABQ6PL77_9BACT</name>
<dbReference type="NCBIfam" id="TIGR01145">
    <property type="entry name" value="ATP_synt_delta"/>
    <property type="match status" value="1"/>
</dbReference>
<evidence type="ECO:0000256" key="4">
    <source>
        <dbReference type="ARBA" id="ARBA00023065"/>
    </source>
</evidence>
<keyword evidence="7" id="KW-1003">Cell membrane</keyword>
<organism evidence="8 9">
    <name type="scientific">Algoriphagus confluentis</name>
    <dbReference type="NCBI Taxonomy" id="1697556"/>
    <lineage>
        <taxon>Bacteria</taxon>
        <taxon>Pseudomonadati</taxon>
        <taxon>Bacteroidota</taxon>
        <taxon>Cytophagia</taxon>
        <taxon>Cytophagales</taxon>
        <taxon>Cyclobacteriaceae</taxon>
        <taxon>Algoriphagus</taxon>
    </lineage>
</organism>
<reference evidence="8 9" key="1">
    <citation type="submission" date="2023-08" db="EMBL/GenBank/DDBJ databases">
        <title>Draft genome sequence of Algoriphagus confluentis.</title>
        <authorList>
            <person name="Takatani N."/>
            <person name="Hosokawa M."/>
            <person name="Sawabe T."/>
        </authorList>
    </citation>
    <scope>NUCLEOTIDE SEQUENCE [LARGE SCALE GENOMIC DNA]</scope>
    <source>
        <strain evidence="8 9">NBRC 111222</strain>
    </source>
</reference>
<dbReference type="Proteomes" id="UP001338309">
    <property type="component" value="Unassembled WGS sequence"/>
</dbReference>
<evidence type="ECO:0000256" key="2">
    <source>
        <dbReference type="ARBA" id="ARBA00022448"/>
    </source>
</evidence>
<evidence type="ECO:0000313" key="8">
    <source>
        <dbReference type="EMBL" id="GMQ27938.1"/>
    </source>
</evidence>
<evidence type="ECO:0000256" key="1">
    <source>
        <dbReference type="ARBA" id="ARBA00004370"/>
    </source>
</evidence>
<evidence type="ECO:0000256" key="6">
    <source>
        <dbReference type="ARBA" id="ARBA00023310"/>
    </source>
</evidence>
<keyword evidence="4 7" id="KW-0406">Ion transport</keyword>
<keyword evidence="5 7" id="KW-0472">Membrane</keyword>
<accession>A0ABQ6PL77</accession>
<evidence type="ECO:0000256" key="3">
    <source>
        <dbReference type="ARBA" id="ARBA00022781"/>
    </source>
</evidence>
<comment type="function">
    <text evidence="7">This protein is part of the stalk that links CF(0) to CF(1). It either transmits conformational changes from CF(0) to CF(1) or is implicated in proton conduction.</text>
</comment>
<dbReference type="EMBL" id="BTPD01000002">
    <property type="protein sequence ID" value="GMQ27938.1"/>
    <property type="molecule type" value="Genomic_DNA"/>
</dbReference>
<protein>
    <recommendedName>
        <fullName evidence="7">ATP synthase subunit delta</fullName>
    </recommendedName>
    <alternativeName>
        <fullName evidence="7">ATP synthase F(1) sector subunit delta</fullName>
    </alternativeName>
    <alternativeName>
        <fullName evidence="7">F-type ATPase subunit delta</fullName>
        <shortName evidence="7">F-ATPase subunit delta</shortName>
    </alternativeName>
</protein>
<evidence type="ECO:0000313" key="9">
    <source>
        <dbReference type="Proteomes" id="UP001338309"/>
    </source>
</evidence>
<keyword evidence="9" id="KW-1185">Reference proteome</keyword>
<proteinExistence type="inferred from homology"/>
<comment type="caution">
    <text evidence="8">The sequence shown here is derived from an EMBL/GenBank/DDBJ whole genome shotgun (WGS) entry which is preliminary data.</text>
</comment>
<dbReference type="PROSITE" id="PS00389">
    <property type="entry name" value="ATPASE_DELTA"/>
    <property type="match status" value="1"/>
</dbReference>
<evidence type="ECO:0000256" key="7">
    <source>
        <dbReference type="HAMAP-Rule" id="MF_01416"/>
    </source>
</evidence>
<evidence type="ECO:0000256" key="5">
    <source>
        <dbReference type="ARBA" id="ARBA00023136"/>
    </source>
</evidence>
<dbReference type="PANTHER" id="PTHR11910">
    <property type="entry name" value="ATP SYNTHASE DELTA CHAIN"/>
    <property type="match status" value="1"/>
</dbReference>
<dbReference type="Pfam" id="PF00213">
    <property type="entry name" value="OSCP"/>
    <property type="match status" value="1"/>
</dbReference>
<dbReference type="InterPro" id="IPR026015">
    <property type="entry name" value="ATP_synth_OSCP/delta_N_sf"/>
</dbReference>
<dbReference type="PRINTS" id="PR00125">
    <property type="entry name" value="ATPASEDELTA"/>
</dbReference>
<keyword evidence="7" id="KW-0139">CF(1)</keyword>
<dbReference type="InterPro" id="IPR020781">
    <property type="entry name" value="ATPase_OSCP/d_CS"/>
</dbReference>
<keyword evidence="3 7" id="KW-0375">Hydrogen ion transport</keyword>
<dbReference type="InterPro" id="IPR000711">
    <property type="entry name" value="ATPase_OSCP/dsu"/>
</dbReference>
<dbReference type="SUPFAM" id="SSF47928">
    <property type="entry name" value="N-terminal domain of the delta subunit of the F1F0-ATP synthase"/>
    <property type="match status" value="1"/>
</dbReference>
<keyword evidence="2 7" id="KW-0813">Transport</keyword>
<gene>
    <name evidence="7 8" type="primary">atpH</name>
    <name evidence="8" type="ORF">Aconfl_05810</name>
</gene>
<sequence length="187" mass="21437">MSNERVAYAYAKSLIGLAKERGQVEEVFQDFMHLAQMSDSNRDLKLALRNPIISSEKKLNILNALFKKRGATEATLKFFEIICRKGRENVLPEMAKAFVKLYNIENSIQVAELTTTFPIDEKLRKEFKAVISRIAEAREVQLVEKVNPELIGGYILKVNDKQLDESLSGQLKKLKSQLIQNQYVKQF</sequence>
<comment type="similarity">
    <text evidence="7">Belongs to the ATPase delta chain family.</text>
</comment>
<dbReference type="HAMAP" id="MF_01416">
    <property type="entry name" value="ATP_synth_delta_bact"/>
    <property type="match status" value="1"/>
</dbReference>
<dbReference type="RefSeq" id="WP_338222740.1">
    <property type="nucleotide sequence ID" value="NZ_BTPD01000002.1"/>
</dbReference>
<dbReference type="Gene3D" id="1.10.520.20">
    <property type="entry name" value="N-terminal domain of the delta subunit of the F1F0-ATP synthase"/>
    <property type="match status" value="1"/>
</dbReference>
<keyword evidence="6 7" id="KW-0066">ATP synthesis</keyword>
<comment type="subcellular location">
    <subcellularLocation>
        <location evidence="7">Cell membrane</location>
        <topology evidence="7">Peripheral membrane protein</topology>
    </subcellularLocation>
    <subcellularLocation>
        <location evidence="1">Membrane</location>
    </subcellularLocation>
</comment>